<dbReference type="Pfam" id="PF02784">
    <property type="entry name" value="Orn_Arg_deC_N"/>
    <property type="match status" value="1"/>
</dbReference>
<dbReference type="InterPro" id="IPR022653">
    <property type="entry name" value="De-COase2_pyr-phos_BS"/>
</dbReference>
<evidence type="ECO:0000256" key="1">
    <source>
        <dbReference type="ARBA" id="ARBA00001933"/>
    </source>
</evidence>
<dbReference type="EC" id="4.1.1.17" evidence="7"/>
<feature type="non-terminal residue" evidence="13">
    <location>
        <position position="1"/>
    </location>
</feature>
<dbReference type="InterPro" id="IPR029066">
    <property type="entry name" value="PLP-binding_barrel"/>
</dbReference>
<dbReference type="PROSITE" id="PS00879">
    <property type="entry name" value="ODR_DC_2_2"/>
    <property type="match status" value="1"/>
</dbReference>
<feature type="domain" description="Orn/DAP/Arg decarboxylase 2 N-terminal" evidence="12">
    <location>
        <begin position="12"/>
        <end position="244"/>
    </location>
</feature>
<name>A0A5N5SQQ9_9CRUS</name>
<comment type="similarity">
    <text evidence="2">Belongs to the Orn/Lys/Arg decarboxylase class-II family.</text>
</comment>
<dbReference type="SUPFAM" id="SSF50621">
    <property type="entry name" value="Alanine racemase C-terminal domain-like"/>
    <property type="match status" value="1"/>
</dbReference>
<dbReference type="InterPro" id="IPR000183">
    <property type="entry name" value="Orn/DAP/Arg_de-COase"/>
</dbReference>
<evidence type="ECO:0000256" key="8">
    <source>
        <dbReference type="ARBA" id="ARBA00037173"/>
    </source>
</evidence>
<sequence length="385" mass="43108">DNDIPVIILNIGDVIEKIKNWKLKLPRVTPFYAVKCNDHPLILKMLAAFGTGFDCASKAEIRKILQLGVNPSRIIFAHTCKPFSHIIDAAELGVYTMTFDNEYELYKIQKIFPSTRLVIRIRCDAKEAQCPLGLKFGANPEEVEPLLNKAKELGLNIVGVSFHVGSGCRDPQIYYEAIRKAREVFDKAIGIGYSPYLLDIGGGFPGNVGSSLDQSAEFINKGLRQYFSDENVQVIAEPGRYVVASAFTLFTKIIGKREVKVEGKEKRFMYYLNDGVYGSFNGILFDHQEPKPTLMKADVENRINKLHGSQIWGPTCDSVDKISENELLPEMNIGQFLMWEDMGAYTLVALTGFNGFQGPKVHIVAPLKTPYLVKELSNEMKGNLK</sequence>
<keyword evidence="14" id="KW-1185">Reference proteome</keyword>
<dbReference type="PANTHER" id="PTHR11482">
    <property type="entry name" value="ARGININE/DIAMINOPIMELATE/ORNITHINE DECARBOXYLASE"/>
    <property type="match status" value="1"/>
</dbReference>
<keyword evidence="3 11" id="KW-0663">Pyridoxal phosphate</keyword>
<dbReference type="GO" id="GO:0033387">
    <property type="term" value="P:putrescine biosynthetic process from arginine, via ornithine"/>
    <property type="evidence" value="ECO:0007669"/>
    <property type="project" value="TreeGrafter"/>
</dbReference>
<evidence type="ECO:0000256" key="5">
    <source>
        <dbReference type="ARBA" id="ARBA00023239"/>
    </source>
</evidence>
<evidence type="ECO:0000256" key="6">
    <source>
        <dbReference type="ARBA" id="ARBA00034115"/>
    </source>
</evidence>
<dbReference type="InterPro" id="IPR009006">
    <property type="entry name" value="Ala_racemase/Decarboxylase_C"/>
</dbReference>
<dbReference type="InterPro" id="IPR022644">
    <property type="entry name" value="De-COase2_N"/>
</dbReference>
<organism evidence="13 14">
    <name type="scientific">Armadillidium nasatum</name>
    <dbReference type="NCBI Taxonomy" id="96803"/>
    <lineage>
        <taxon>Eukaryota</taxon>
        <taxon>Metazoa</taxon>
        <taxon>Ecdysozoa</taxon>
        <taxon>Arthropoda</taxon>
        <taxon>Crustacea</taxon>
        <taxon>Multicrustacea</taxon>
        <taxon>Malacostraca</taxon>
        <taxon>Eumalacostraca</taxon>
        <taxon>Peracarida</taxon>
        <taxon>Isopoda</taxon>
        <taxon>Oniscidea</taxon>
        <taxon>Crinocheta</taxon>
        <taxon>Armadillidiidae</taxon>
        <taxon>Armadillidium</taxon>
    </lineage>
</organism>
<dbReference type="EMBL" id="SEYY01021353">
    <property type="protein sequence ID" value="KAB7496443.1"/>
    <property type="molecule type" value="Genomic_DNA"/>
</dbReference>
<dbReference type="SUPFAM" id="SSF51419">
    <property type="entry name" value="PLP-binding barrel"/>
    <property type="match status" value="1"/>
</dbReference>
<evidence type="ECO:0000313" key="13">
    <source>
        <dbReference type="EMBL" id="KAB7496443.1"/>
    </source>
</evidence>
<proteinExistence type="inferred from homology"/>
<keyword evidence="4" id="KW-0620">Polyamine biosynthesis</keyword>
<dbReference type="PANTHER" id="PTHR11482:SF6">
    <property type="entry name" value="ORNITHINE DECARBOXYLASE 1-RELATED"/>
    <property type="match status" value="1"/>
</dbReference>
<dbReference type="PRINTS" id="PR01182">
    <property type="entry name" value="ORNDCRBXLASE"/>
</dbReference>
<comment type="subunit">
    <text evidence="9">Homodimer. Only the dimer is catalytically active, as the active sites are constructed of residues from both monomers.</text>
</comment>
<comment type="cofactor">
    <cofactor evidence="1 11">
        <name>pyridoxal 5'-phosphate</name>
        <dbReference type="ChEBI" id="CHEBI:597326"/>
    </cofactor>
</comment>
<evidence type="ECO:0000256" key="3">
    <source>
        <dbReference type="ARBA" id="ARBA00022898"/>
    </source>
</evidence>
<dbReference type="OrthoDB" id="5034579at2759"/>
<reference evidence="13 14" key="1">
    <citation type="journal article" date="2019" name="PLoS Biol.">
        <title>Sex chromosomes control vertical transmission of feminizing Wolbachia symbionts in an isopod.</title>
        <authorList>
            <person name="Becking T."/>
            <person name="Chebbi M.A."/>
            <person name="Giraud I."/>
            <person name="Moumen B."/>
            <person name="Laverre T."/>
            <person name="Caubet Y."/>
            <person name="Peccoud J."/>
            <person name="Gilbert C."/>
            <person name="Cordaux R."/>
        </authorList>
    </citation>
    <scope>NUCLEOTIDE SEQUENCE [LARGE SCALE GENOMIC DNA]</scope>
    <source>
        <strain evidence="13">ANa2</strain>
        <tissue evidence="13">Whole body excluding digestive tract and cuticle</tissue>
    </source>
</reference>
<evidence type="ECO:0000256" key="10">
    <source>
        <dbReference type="ARBA" id="ARBA00049127"/>
    </source>
</evidence>
<dbReference type="CDD" id="cd00622">
    <property type="entry name" value="PLPDE_III_ODC"/>
    <property type="match status" value="1"/>
</dbReference>
<comment type="caution">
    <text evidence="13">The sequence shown here is derived from an EMBL/GenBank/DDBJ whole genome shotgun (WGS) entry which is preliminary data.</text>
</comment>
<protein>
    <recommendedName>
        <fullName evidence="7">ornithine decarboxylase</fullName>
        <ecNumber evidence="7">4.1.1.17</ecNumber>
    </recommendedName>
</protein>
<accession>A0A5N5SQQ9</accession>
<dbReference type="Gene3D" id="2.40.37.10">
    <property type="entry name" value="Lyase, Ornithine Decarboxylase, Chain A, domain 1"/>
    <property type="match status" value="1"/>
</dbReference>
<evidence type="ECO:0000256" key="4">
    <source>
        <dbReference type="ARBA" id="ARBA00023115"/>
    </source>
</evidence>
<evidence type="ECO:0000256" key="7">
    <source>
        <dbReference type="ARBA" id="ARBA00034138"/>
    </source>
</evidence>
<feature type="modified residue" description="N6-(pyridoxal phosphate)lysine" evidence="11">
    <location>
        <position position="35"/>
    </location>
</feature>
<dbReference type="InterPro" id="IPR002433">
    <property type="entry name" value="Orn_de-COase"/>
</dbReference>
<dbReference type="InterPro" id="IPR022657">
    <property type="entry name" value="De-COase2_CS"/>
</dbReference>
<evidence type="ECO:0000256" key="9">
    <source>
        <dbReference type="ARBA" id="ARBA00046672"/>
    </source>
</evidence>
<evidence type="ECO:0000256" key="2">
    <source>
        <dbReference type="ARBA" id="ARBA00008872"/>
    </source>
</evidence>
<keyword evidence="5" id="KW-0456">Lyase</keyword>
<gene>
    <name evidence="13" type="primary">ODC1</name>
    <name evidence="13" type="ORF">Anas_09918</name>
</gene>
<comment type="function">
    <text evidence="8">Catalyzes the first and rate-limiting step of polyamine biosynthesis that converts ornithine into putrescine, which is the precursor for the polyamines, spermidine and spermine. Polyamines are essential for cell proliferation and are implicated in cellular processes, ranging from DNA replication to apoptosis.</text>
</comment>
<dbReference type="PRINTS" id="PR01179">
    <property type="entry name" value="ODADCRBXLASE"/>
</dbReference>
<dbReference type="Gene3D" id="3.20.20.10">
    <property type="entry name" value="Alanine racemase"/>
    <property type="match status" value="1"/>
</dbReference>
<comment type="catalytic activity">
    <reaction evidence="10">
        <text>L-ornithine + H(+) = putrescine + CO2</text>
        <dbReference type="Rhea" id="RHEA:22964"/>
        <dbReference type="ChEBI" id="CHEBI:15378"/>
        <dbReference type="ChEBI" id="CHEBI:16526"/>
        <dbReference type="ChEBI" id="CHEBI:46911"/>
        <dbReference type="ChEBI" id="CHEBI:326268"/>
        <dbReference type="EC" id="4.1.1.17"/>
    </reaction>
</comment>
<dbReference type="AlphaFoldDB" id="A0A5N5SQQ9"/>
<feature type="active site" description="Proton donor" evidence="11">
    <location>
        <position position="316"/>
    </location>
</feature>
<dbReference type="PROSITE" id="PS00878">
    <property type="entry name" value="ODR_DC_2_1"/>
    <property type="match status" value="1"/>
</dbReference>
<comment type="pathway">
    <text evidence="6">Amine and polyamine biosynthesis; putrescine biosynthesis via L-ornithine pathway; putrescine from L-ornithine: step 1/1.</text>
</comment>
<dbReference type="GO" id="GO:0004586">
    <property type="term" value="F:ornithine decarboxylase activity"/>
    <property type="evidence" value="ECO:0007669"/>
    <property type="project" value="UniProtKB-EC"/>
</dbReference>
<dbReference type="GO" id="GO:0005737">
    <property type="term" value="C:cytoplasm"/>
    <property type="evidence" value="ECO:0007669"/>
    <property type="project" value="TreeGrafter"/>
</dbReference>
<dbReference type="Proteomes" id="UP000326759">
    <property type="component" value="Unassembled WGS sequence"/>
</dbReference>
<evidence type="ECO:0000313" key="14">
    <source>
        <dbReference type="Proteomes" id="UP000326759"/>
    </source>
</evidence>
<evidence type="ECO:0000256" key="11">
    <source>
        <dbReference type="PIRSR" id="PIRSR600183-50"/>
    </source>
</evidence>
<evidence type="ECO:0000259" key="12">
    <source>
        <dbReference type="Pfam" id="PF02784"/>
    </source>
</evidence>
<dbReference type="FunFam" id="3.20.20.10:FF:000005">
    <property type="entry name" value="Ornithine decarboxylase"/>
    <property type="match status" value="1"/>
</dbReference>